<accession>A0ABW2UT35</accession>
<keyword evidence="2 5" id="KW-0689">Ribosomal protein</keyword>
<evidence type="ECO:0000256" key="5">
    <source>
        <dbReference type="HAMAP-Rule" id="MF_00291"/>
    </source>
</evidence>
<dbReference type="Gene3D" id="1.10.287.610">
    <property type="entry name" value="Helix hairpin bin"/>
    <property type="match status" value="1"/>
</dbReference>
<comment type="similarity">
    <text evidence="1 5 6">Belongs to the universal ribosomal protein uS2 family.</text>
</comment>
<dbReference type="InterPro" id="IPR001865">
    <property type="entry name" value="Ribosomal_uS2"/>
</dbReference>
<evidence type="ECO:0000256" key="7">
    <source>
        <dbReference type="SAM" id="MobiDB-lite"/>
    </source>
</evidence>
<reference evidence="9" key="1">
    <citation type="journal article" date="2019" name="Int. J. Syst. Evol. Microbiol.">
        <title>The Global Catalogue of Microorganisms (GCM) 10K type strain sequencing project: providing services to taxonomists for standard genome sequencing and annotation.</title>
        <authorList>
            <consortium name="The Broad Institute Genomics Platform"/>
            <consortium name="The Broad Institute Genome Sequencing Center for Infectious Disease"/>
            <person name="Wu L."/>
            <person name="Ma J."/>
        </authorList>
    </citation>
    <scope>NUCLEOTIDE SEQUENCE [LARGE SCALE GENOMIC DNA]</scope>
    <source>
        <strain evidence="9">JCM 30234</strain>
    </source>
</reference>
<dbReference type="GO" id="GO:0005840">
    <property type="term" value="C:ribosome"/>
    <property type="evidence" value="ECO:0007669"/>
    <property type="project" value="UniProtKB-KW"/>
</dbReference>
<dbReference type="NCBIfam" id="TIGR01011">
    <property type="entry name" value="rpsB_bact"/>
    <property type="match status" value="1"/>
</dbReference>
<gene>
    <name evidence="5 8" type="primary">rpsB</name>
    <name evidence="8" type="ORF">ACFQU8_01015</name>
</gene>
<dbReference type="InterPro" id="IPR005706">
    <property type="entry name" value="Ribosomal_uS2_bac/mit/plastid"/>
</dbReference>
<evidence type="ECO:0000256" key="4">
    <source>
        <dbReference type="ARBA" id="ARBA00035256"/>
    </source>
</evidence>
<keyword evidence="9" id="KW-1185">Reference proteome</keyword>
<feature type="compositionally biased region" description="Acidic residues" evidence="7">
    <location>
        <begin position="229"/>
        <end position="265"/>
    </location>
</feature>
<organism evidence="8 9">
    <name type="scientific">Lentibacillus kimchii</name>
    <dbReference type="NCBI Taxonomy" id="1542911"/>
    <lineage>
        <taxon>Bacteria</taxon>
        <taxon>Bacillati</taxon>
        <taxon>Bacillota</taxon>
        <taxon>Bacilli</taxon>
        <taxon>Bacillales</taxon>
        <taxon>Bacillaceae</taxon>
        <taxon>Lentibacillus</taxon>
    </lineage>
</organism>
<evidence type="ECO:0000313" key="8">
    <source>
        <dbReference type="EMBL" id="MFC7745821.1"/>
    </source>
</evidence>
<dbReference type="PANTHER" id="PTHR12534:SF0">
    <property type="entry name" value="SMALL RIBOSOMAL SUBUNIT PROTEIN US2M"/>
    <property type="match status" value="1"/>
</dbReference>
<dbReference type="InterPro" id="IPR023591">
    <property type="entry name" value="Ribosomal_uS2_flav_dom_sf"/>
</dbReference>
<evidence type="ECO:0000256" key="2">
    <source>
        <dbReference type="ARBA" id="ARBA00022980"/>
    </source>
</evidence>
<dbReference type="InterPro" id="IPR018130">
    <property type="entry name" value="Ribosomal_uS2_CS"/>
</dbReference>
<evidence type="ECO:0000313" key="9">
    <source>
        <dbReference type="Proteomes" id="UP001596620"/>
    </source>
</evidence>
<feature type="region of interest" description="Disordered" evidence="7">
    <location>
        <begin position="226"/>
        <end position="265"/>
    </location>
</feature>
<dbReference type="CDD" id="cd01425">
    <property type="entry name" value="RPS2"/>
    <property type="match status" value="1"/>
</dbReference>
<dbReference type="PROSITE" id="PS00963">
    <property type="entry name" value="RIBOSOMAL_S2_2"/>
    <property type="match status" value="1"/>
</dbReference>
<sequence length="265" mass="30051">MSVISMKQLLEAGVHFGHQTRRWNPKMKKYIFTERNGIYIIDLQKTVKRVDTAYNYVKDIAANGGSILFVGTKKQAQDSVRDEATRSGMYFVNQRWLGGTLTNFQTIRTRLTRLKDIESMEEDGTFEVLPKKEIVGLMKEKDRLVKFLGGIKNMEHLPDALFVIDPRKERIAIAEAHKLNIPIIAMVDTNCDPDEIDYVIPANDDAIRAIKLLTSKMADAILEVKQGEETEVADDAQSEAEQEKPEEENAENAESTSEEAETNKE</sequence>
<dbReference type="PROSITE" id="PS00962">
    <property type="entry name" value="RIBOSOMAL_S2_1"/>
    <property type="match status" value="1"/>
</dbReference>
<comment type="caution">
    <text evidence="8">The sequence shown here is derived from an EMBL/GenBank/DDBJ whole genome shotgun (WGS) entry which is preliminary data.</text>
</comment>
<dbReference type="HAMAP" id="MF_00291_B">
    <property type="entry name" value="Ribosomal_uS2_B"/>
    <property type="match status" value="1"/>
</dbReference>
<evidence type="ECO:0000256" key="3">
    <source>
        <dbReference type="ARBA" id="ARBA00023274"/>
    </source>
</evidence>
<dbReference type="PANTHER" id="PTHR12534">
    <property type="entry name" value="30S RIBOSOMAL PROTEIN S2 PROKARYOTIC AND ORGANELLAR"/>
    <property type="match status" value="1"/>
</dbReference>
<dbReference type="Proteomes" id="UP001596620">
    <property type="component" value="Unassembled WGS sequence"/>
</dbReference>
<dbReference type="SUPFAM" id="SSF52313">
    <property type="entry name" value="Ribosomal protein S2"/>
    <property type="match status" value="1"/>
</dbReference>
<dbReference type="PRINTS" id="PR00395">
    <property type="entry name" value="RIBOSOMALS2"/>
</dbReference>
<dbReference type="RefSeq" id="WP_382357291.1">
    <property type="nucleotide sequence ID" value="NZ_JBHTGR010000001.1"/>
</dbReference>
<keyword evidence="3 5" id="KW-0687">Ribonucleoprotein</keyword>
<dbReference type="Gene3D" id="3.40.50.10490">
    <property type="entry name" value="Glucose-6-phosphate isomerase like protein, domain 1"/>
    <property type="match status" value="1"/>
</dbReference>
<proteinExistence type="inferred from homology"/>
<evidence type="ECO:0000256" key="1">
    <source>
        <dbReference type="ARBA" id="ARBA00006242"/>
    </source>
</evidence>
<dbReference type="EMBL" id="JBHTGR010000001">
    <property type="protein sequence ID" value="MFC7745821.1"/>
    <property type="molecule type" value="Genomic_DNA"/>
</dbReference>
<protein>
    <recommendedName>
        <fullName evidence="4 5">Small ribosomal subunit protein uS2</fullName>
    </recommendedName>
</protein>
<evidence type="ECO:0000256" key="6">
    <source>
        <dbReference type="RuleBase" id="RU003631"/>
    </source>
</evidence>
<dbReference type="Pfam" id="PF00318">
    <property type="entry name" value="Ribosomal_S2"/>
    <property type="match status" value="1"/>
</dbReference>
<name>A0ABW2UT35_9BACI</name>